<gene>
    <name evidence="3" type="ORF">AKJ09_09148</name>
</gene>
<feature type="compositionally biased region" description="Basic and acidic residues" evidence="1">
    <location>
        <begin position="38"/>
        <end position="48"/>
    </location>
</feature>
<dbReference type="Pfam" id="PF11741">
    <property type="entry name" value="AMIN"/>
    <property type="match status" value="1"/>
</dbReference>
<feature type="compositionally biased region" description="Low complexity" evidence="1">
    <location>
        <begin position="1"/>
        <end position="34"/>
    </location>
</feature>
<feature type="region of interest" description="Disordered" evidence="1">
    <location>
        <begin position="1"/>
        <end position="58"/>
    </location>
</feature>
<dbReference type="AlphaFoldDB" id="A0A0K1QAN6"/>
<feature type="compositionally biased region" description="Basic residues" evidence="1">
    <location>
        <begin position="216"/>
        <end position="226"/>
    </location>
</feature>
<feature type="domain" description="AMIN" evidence="2">
    <location>
        <begin position="88"/>
        <end position="178"/>
    </location>
</feature>
<evidence type="ECO:0000313" key="3">
    <source>
        <dbReference type="EMBL" id="AKV02485.1"/>
    </source>
</evidence>
<evidence type="ECO:0000256" key="1">
    <source>
        <dbReference type="SAM" id="MobiDB-lite"/>
    </source>
</evidence>
<dbReference type="EMBL" id="CP012333">
    <property type="protein sequence ID" value="AKV02485.1"/>
    <property type="molecule type" value="Genomic_DNA"/>
</dbReference>
<organism evidence="3 4">
    <name type="scientific">Labilithrix luteola</name>
    <dbReference type="NCBI Taxonomy" id="1391654"/>
    <lineage>
        <taxon>Bacteria</taxon>
        <taxon>Pseudomonadati</taxon>
        <taxon>Myxococcota</taxon>
        <taxon>Polyangia</taxon>
        <taxon>Polyangiales</taxon>
        <taxon>Labilitrichaceae</taxon>
        <taxon>Labilithrix</taxon>
    </lineage>
</organism>
<reference evidence="3 4" key="1">
    <citation type="submission" date="2015-08" db="EMBL/GenBank/DDBJ databases">
        <authorList>
            <person name="Babu N.S."/>
            <person name="Beckwith C.J."/>
            <person name="Beseler K.G."/>
            <person name="Brison A."/>
            <person name="Carone J.V."/>
            <person name="Caskin T.P."/>
            <person name="Diamond M."/>
            <person name="Durham M.E."/>
            <person name="Foxe J.M."/>
            <person name="Go M."/>
            <person name="Henderson B.A."/>
            <person name="Jones I.B."/>
            <person name="McGettigan J.A."/>
            <person name="Micheletti S.J."/>
            <person name="Nasrallah M.E."/>
            <person name="Ortiz D."/>
            <person name="Piller C.R."/>
            <person name="Privatt S.R."/>
            <person name="Schneider S.L."/>
            <person name="Sharp S."/>
            <person name="Smith T.C."/>
            <person name="Stanton J.D."/>
            <person name="Ullery H.E."/>
            <person name="Wilson R.J."/>
            <person name="Serrano M.G."/>
            <person name="Buck G."/>
            <person name="Lee V."/>
            <person name="Wang Y."/>
            <person name="Carvalho R."/>
            <person name="Voegtly L."/>
            <person name="Shi R."/>
            <person name="Duckworth R."/>
            <person name="Johnson A."/>
            <person name="Loviza R."/>
            <person name="Walstead R."/>
            <person name="Shah Z."/>
            <person name="Kiflezghi M."/>
            <person name="Wade K."/>
            <person name="Ball S.L."/>
            <person name="Bradley K.W."/>
            <person name="Asai D.J."/>
            <person name="Bowman C.A."/>
            <person name="Russell D.A."/>
            <person name="Pope W.H."/>
            <person name="Jacobs-Sera D."/>
            <person name="Hendrix R.W."/>
            <person name="Hatfull G.F."/>
        </authorList>
    </citation>
    <scope>NUCLEOTIDE SEQUENCE [LARGE SCALE GENOMIC DNA]</scope>
    <source>
        <strain evidence="3 4">DSM 27648</strain>
    </source>
</reference>
<keyword evidence="4" id="KW-1185">Reference proteome</keyword>
<proteinExistence type="predicted"/>
<dbReference type="STRING" id="1391654.AKJ09_09148"/>
<name>A0A0K1QAN6_9BACT</name>
<evidence type="ECO:0000313" key="4">
    <source>
        <dbReference type="Proteomes" id="UP000064967"/>
    </source>
</evidence>
<evidence type="ECO:0000259" key="2">
    <source>
        <dbReference type="Pfam" id="PF11741"/>
    </source>
</evidence>
<dbReference type="KEGG" id="llu:AKJ09_09148"/>
<dbReference type="Proteomes" id="UP000064967">
    <property type="component" value="Chromosome"/>
</dbReference>
<accession>A0A0K1QAN6</accession>
<dbReference type="InterPro" id="IPR021731">
    <property type="entry name" value="AMIN_dom"/>
</dbReference>
<sequence>MITPAAAHAQAAPAGSATAAGSASAGGDSTPPAGGEQGESKDAGEKKPTVPAAGYAYSDKPVKSAHAARLRKAPAGPTATMPGFEALPDGGSRLFVQLTQPVQVEEHKAQGSLTYILKGAYVRQRNNLNSLVTVHFNTPVSRARLVPHGNDLHFVIDLRASGAAPTWKMQAAPDKSAKLIIDFPKGDYGLAPSAAPSPGEGEGDEGTENRPAPKNIGKKGGAKSRR</sequence>
<feature type="region of interest" description="Disordered" evidence="1">
    <location>
        <begin position="189"/>
        <end position="226"/>
    </location>
</feature>
<protein>
    <recommendedName>
        <fullName evidence="2">AMIN domain-containing protein</fullName>
    </recommendedName>
</protein>